<reference evidence="1 2" key="1">
    <citation type="submission" date="2020-08" db="EMBL/GenBank/DDBJ databases">
        <title>Genome public.</title>
        <authorList>
            <person name="Liu C."/>
            <person name="Sun Q."/>
        </authorList>
    </citation>
    <scope>NUCLEOTIDE SEQUENCE [LARGE SCALE GENOMIC DNA]</scope>
    <source>
        <strain evidence="1 2">BX3</strain>
    </source>
</reference>
<comment type="caution">
    <text evidence="1">The sequence shown here is derived from an EMBL/GenBank/DDBJ whole genome shotgun (WGS) entry which is preliminary data.</text>
</comment>
<dbReference type="RefSeq" id="WP_249302520.1">
    <property type="nucleotide sequence ID" value="NZ_JACRSW010000006.1"/>
</dbReference>
<dbReference type="Proteomes" id="UP000637513">
    <property type="component" value="Unassembled WGS sequence"/>
</dbReference>
<name>A0ABR7MRG6_9FIRM</name>
<evidence type="ECO:0000313" key="2">
    <source>
        <dbReference type="Proteomes" id="UP000637513"/>
    </source>
</evidence>
<gene>
    <name evidence="1" type="ORF">H8700_01475</name>
</gene>
<protein>
    <submittedName>
        <fullName evidence="1">Uncharacterized protein</fullName>
    </submittedName>
</protein>
<organism evidence="1 2">
    <name type="scientific">Jutongia hominis</name>
    <dbReference type="NCBI Taxonomy" id="2763664"/>
    <lineage>
        <taxon>Bacteria</taxon>
        <taxon>Bacillati</taxon>
        <taxon>Bacillota</taxon>
        <taxon>Clostridia</taxon>
        <taxon>Lachnospirales</taxon>
        <taxon>Lachnospiraceae</taxon>
        <taxon>Jutongia</taxon>
    </lineage>
</organism>
<keyword evidence="2" id="KW-1185">Reference proteome</keyword>
<dbReference type="EMBL" id="JACRSW010000006">
    <property type="protein sequence ID" value="MBC8556391.1"/>
    <property type="molecule type" value="Genomic_DNA"/>
</dbReference>
<sequence length="257" mass="30672">MVIFGHELEEEFNAVTQFINDKYGIIIKSKEQLVDFTQKALTFMMTIKVWKKHLMPFFHQVPKTEMYFQEMLSNAVHIILLGNIDMKIPALIMLRRTQELILTFIFYSEHPVELFKKEMDDNSRTVSGFNELKDYIKNYPYSMKYNVDDAEVQEIASKVIEDWTRQYKELSNFVHGTNSNFFQKTEYLDEFKFIKKDVNFLTKQVEVLSSIVNTLLIIFYFEEYIKFDETTEKSLIRSAISNNMEYKKKIVEVLKEI</sequence>
<evidence type="ECO:0000313" key="1">
    <source>
        <dbReference type="EMBL" id="MBC8556391.1"/>
    </source>
</evidence>
<proteinExistence type="predicted"/>
<accession>A0ABR7MRG6</accession>